<name>A0A9W7W3G5_9PEZI</name>
<evidence type="ECO:0000313" key="2">
    <source>
        <dbReference type="Proteomes" id="UP001138500"/>
    </source>
</evidence>
<dbReference type="Proteomes" id="UP001138500">
    <property type="component" value="Unassembled WGS sequence"/>
</dbReference>
<organism evidence="1 2">
    <name type="scientific">Teratosphaeria destructans</name>
    <dbReference type="NCBI Taxonomy" id="418781"/>
    <lineage>
        <taxon>Eukaryota</taxon>
        <taxon>Fungi</taxon>
        <taxon>Dikarya</taxon>
        <taxon>Ascomycota</taxon>
        <taxon>Pezizomycotina</taxon>
        <taxon>Dothideomycetes</taxon>
        <taxon>Dothideomycetidae</taxon>
        <taxon>Mycosphaerellales</taxon>
        <taxon>Teratosphaeriaceae</taxon>
        <taxon>Teratosphaeria</taxon>
    </lineage>
</organism>
<keyword evidence="2" id="KW-1185">Reference proteome</keyword>
<feature type="non-terminal residue" evidence="1">
    <location>
        <position position="1"/>
    </location>
</feature>
<dbReference type="AlphaFoldDB" id="A0A9W7W3G5"/>
<evidence type="ECO:0000313" key="1">
    <source>
        <dbReference type="EMBL" id="KAH9828430.1"/>
    </source>
</evidence>
<reference evidence="1 2" key="1">
    <citation type="journal article" date="2018" name="IMA Fungus">
        <title>IMA Genome-F 10: Nine draft genome sequences of Claviceps purpurea s.lat., including C. arundinis, C. humidiphila, and C. cf. spartinae, pseudomolecules for the pitch canker pathogen Fusarium circinatum, draft genome of Davidsoniella eucalypti, Grosmannia galeiformis, Quambalaria eucalypti, and Teratosphaeria destructans.</title>
        <authorList>
            <person name="Wingfield B.D."/>
            <person name="Liu M."/>
            <person name="Nguyen H.D."/>
            <person name="Lane F.A."/>
            <person name="Morgan S.W."/>
            <person name="De Vos L."/>
            <person name="Wilken P.M."/>
            <person name="Duong T.A."/>
            <person name="Aylward J."/>
            <person name="Coetzee M.P."/>
            <person name="Dadej K."/>
            <person name="De Beer Z.W."/>
            <person name="Findlay W."/>
            <person name="Havenga M."/>
            <person name="Kolarik M."/>
            <person name="Menzies J.G."/>
            <person name="Naidoo K."/>
            <person name="Pochopski O."/>
            <person name="Shoukouhi P."/>
            <person name="Santana Q.C."/>
            <person name="Seifert K.A."/>
            <person name="Soal N."/>
            <person name="Steenkamp E.T."/>
            <person name="Tatham C.T."/>
            <person name="van der Nest M.A."/>
            <person name="Wingfield M.J."/>
        </authorList>
    </citation>
    <scope>NUCLEOTIDE SEQUENCE [LARGE SCALE GENOMIC DNA]</scope>
    <source>
        <strain evidence="1">CMW44962</strain>
    </source>
</reference>
<proteinExistence type="predicted"/>
<sequence length="157" mass="17746">TLRARSLRRAPHPAFPRTRAYFLTWLVTTQPHLSLSAPRHAYAFLCTHVFRCRPLPATIYGPAIDARRDWCFRRDGQKGRRVRGARFEGFWGVGEAGEDLEVVVLSVGGWDWKGERLGFAFLRAWFGGSARRRMERLVRGSGEASKDEGGGEDEVVA</sequence>
<reference evidence="1 2" key="2">
    <citation type="journal article" date="2021" name="Curr. Genet.">
        <title>Genetic response to nitrogen starvation in the aggressive Eucalyptus foliar pathogen Teratosphaeria destructans.</title>
        <authorList>
            <person name="Havenga M."/>
            <person name="Wingfield B.D."/>
            <person name="Wingfield M.J."/>
            <person name="Dreyer L.L."/>
            <person name="Roets F."/>
            <person name="Aylward J."/>
        </authorList>
    </citation>
    <scope>NUCLEOTIDE SEQUENCE [LARGE SCALE GENOMIC DNA]</scope>
    <source>
        <strain evidence="1">CMW44962</strain>
    </source>
</reference>
<gene>
    <name evidence="1" type="ORF">Tdes44962_MAKER09313</name>
</gene>
<accession>A0A9W7W3G5</accession>
<dbReference type="EMBL" id="RIBY02001568">
    <property type="protein sequence ID" value="KAH9828430.1"/>
    <property type="molecule type" value="Genomic_DNA"/>
</dbReference>
<protein>
    <submittedName>
        <fullName evidence="1">Uncharacterized protein</fullName>
    </submittedName>
</protein>
<comment type="caution">
    <text evidence="1">The sequence shown here is derived from an EMBL/GenBank/DDBJ whole genome shotgun (WGS) entry which is preliminary data.</text>
</comment>
<dbReference type="OrthoDB" id="10468717at2759"/>